<proteinExistence type="predicted"/>
<keyword evidence="4" id="KW-1185">Reference proteome</keyword>
<dbReference type="AlphaFoldDB" id="A0A078KW91"/>
<dbReference type="eggNOG" id="ENOG5033M7N">
    <property type="taxonomic scope" value="Bacteria"/>
</dbReference>
<dbReference type="NCBIfam" id="NF045531">
    <property type="entry name" value="SidP"/>
    <property type="match status" value="1"/>
</dbReference>
<evidence type="ECO:0000313" key="4">
    <source>
        <dbReference type="Proteomes" id="UP000044071"/>
    </source>
</evidence>
<dbReference type="Pfam" id="PF18365">
    <property type="entry name" value="PI_PP_C"/>
    <property type="match status" value="1"/>
</dbReference>
<dbReference type="Gene3D" id="1.20.120.1720">
    <property type="match status" value="1"/>
</dbReference>
<evidence type="ECO:0000259" key="1">
    <source>
        <dbReference type="Pfam" id="PF18363"/>
    </source>
</evidence>
<dbReference type="Pfam" id="PF18363">
    <property type="entry name" value="PI_PP_I"/>
    <property type="match status" value="1"/>
</dbReference>
<protein>
    <submittedName>
        <fullName evidence="3">Uncharacterized protein</fullName>
    </submittedName>
</protein>
<accession>A0A078KW91</accession>
<sequence>MGQEKTILRVPEGLELNETLIASLRKILGEDNFILERYSNTADIQKSYQRRADALEQAFLSVIDTLPMKTQGKVEQDKEVLKGQLKTYLAWCRAQCFFAADADIETYQKSLSRYTALLIGALYDHCDWSITGQGKKKKLSFNSPVQASNPEENIQVEQEKRKELAAEILNKAEHYLTMQQGRDNIATLVPMNVHNVGDLVLLWDKQLPPCSPETIADLEVISKSSLLTTPQWFRDLTSYQQLFFLTIEKEEISLANLKFDTNNLILSWQGIKETNSQVTLEQDLQAIATGAEPLPRWFTQLSVVHRNTIRALVSPNISLSKFEVRMKKLESTLTELALRKLDQLPAEAVQLRQLPYWYLVLPDYNQRLLKEHLNRASKKGVTDLAKVFSFLPSGFRSVPALSNFGQNQLFVLDSQGSISDEMAARLRFSHPASRDVIKMPEQIAELHTRRNLLRILKFTGQRLLLLQTLISPEPTISYFRPDMPDYYLDLQRKMAVAWARRTLGATIVSSNHPYNYARIIDYTASNNADCLEILKVVESFTALEGLPKVHGSWELAQIEDLVSAVITDLDRGLENYDERAGEANIAIKTELLIFFKKNPDFLKLWPNGQKTVADSLFTVNQEEHNQKRYSAHKACLKDLSELAQDYRAVLNSGIGSASVFDYNGRELFLSTQEDLMVSIAGGQSSGSCVSNKDRKWIQICHTNAAYIYRLIYKRWPKFSDTGTDRTNFVNIVARLYISQHGHRYAGQNAPDSDGIKTPDMYLPKDIAEAIKTLLNNPNALRNDDILASNNVVKEIGDALAQVNPGFSNYIFPVLRLSEPHRLILLAELKALMGEDKFWQNALSYWASFYKSAPDGISQIKSHIQNSDINTDSTAVLAHIFRDIVLRPESSTKRSGHTQDVYDAILDLFQAPDPEAKFDDVLQNLQQIKKTAFESSAAIMVASV</sequence>
<dbReference type="InterPro" id="IPR040769">
    <property type="entry name" value="PI_PP_I"/>
</dbReference>
<reference evidence="3 4" key="1">
    <citation type="submission" date="2014-06" db="EMBL/GenBank/DDBJ databases">
        <authorList>
            <person name="Urmite Genomes Urmite Genomes"/>
        </authorList>
    </citation>
    <scope>NUCLEOTIDE SEQUENCE [LARGE SCALE GENOMIC DNA]</scope>
</reference>
<name>A0A078KW91_9GAMM</name>
<gene>
    <name evidence="3" type="ORF">BN59_00283</name>
</gene>
<dbReference type="RefSeq" id="WP_043872637.1">
    <property type="nucleotide sequence ID" value="NZ_CCVW01000001.1"/>
</dbReference>
<dbReference type="STRING" id="1034943.BN59_00283"/>
<evidence type="ECO:0000313" key="3">
    <source>
        <dbReference type="EMBL" id="CDZ76019.1"/>
    </source>
</evidence>
<dbReference type="InterPro" id="IPR041034">
    <property type="entry name" value="PI_PP_C"/>
</dbReference>
<feature type="domain" description="Phosphoinositide phosphatase insertion" evidence="1">
    <location>
        <begin position="229"/>
        <end position="326"/>
    </location>
</feature>
<dbReference type="Gene3D" id="1.10.520.60">
    <property type="match status" value="1"/>
</dbReference>
<dbReference type="Proteomes" id="UP000044071">
    <property type="component" value="Unassembled WGS sequence"/>
</dbReference>
<dbReference type="EMBL" id="CCSB01000001">
    <property type="protein sequence ID" value="CDZ76019.1"/>
    <property type="molecule type" value="Genomic_DNA"/>
</dbReference>
<organism evidence="3 4">
    <name type="scientific">Legionella massiliensis</name>
    <dbReference type="NCBI Taxonomy" id="1034943"/>
    <lineage>
        <taxon>Bacteria</taxon>
        <taxon>Pseudomonadati</taxon>
        <taxon>Pseudomonadota</taxon>
        <taxon>Gammaproteobacteria</taxon>
        <taxon>Legionellales</taxon>
        <taxon>Legionellaceae</taxon>
        <taxon>Legionella</taxon>
    </lineage>
</organism>
<feature type="domain" description="Phosphoinositide phosphatase C-terminal" evidence="2">
    <location>
        <begin position="815"/>
        <end position="935"/>
    </location>
</feature>
<evidence type="ECO:0000259" key="2">
    <source>
        <dbReference type="Pfam" id="PF18365"/>
    </source>
</evidence>
<dbReference type="OrthoDB" id="5650789at2"/>